<protein>
    <submittedName>
        <fullName evidence="1">P-loop containing nucleoside triphosphate hydrolase protein</fullName>
    </submittedName>
</protein>
<dbReference type="Proteomes" id="UP001497680">
    <property type="component" value="Unassembled WGS sequence"/>
</dbReference>
<reference evidence="1 2" key="1">
    <citation type="journal article" date="2022" name="New Phytol.">
        <title>Ecological generalism drives hyperdiversity of secondary metabolite gene clusters in xylarialean endophytes.</title>
        <authorList>
            <person name="Franco M.E.E."/>
            <person name="Wisecaver J.H."/>
            <person name="Arnold A.E."/>
            <person name="Ju Y.M."/>
            <person name="Slot J.C."/>
            <person name="Ahrendt S."/>
            <person name="Moore L.P."/>
            <person name="Eastman K.E."/>
            <person name="Scott K."/>
            <person name="Konkel Z."/>
            <person name="Mondo S.J."/>
            <person name="Kuo A."/>
            <person name="Hayes R.D."/>
            <person name="Haridas S."/>
            <person name="Andreopoulos B."/>
            <person name="Riley R."/>
            <person name="LaButti K."/>
            <person name="Pangilinan J."/>
            <person name="Lipzen A."/>
            <person name="Amirebrahimi M."/>
            <person name="Yan J."/>
            <person name="Adam C."/>
            <person name="Keymanesh K."/>
            <person name="Ng V."/>
            <person name="Louie K."/>
            <person name="Northen T."/>
            <person name="Drula E."/>
            <person name="Henrissat B."/>
            <person name="Hsieh H.M."/>
            <person name="Youens-Clark K."/>
            <person name="Lutzoni F."/>
            <person name="Miadlikowska J."/>
            <person name="Eastwood D.C."/>
            <person name="Hamelin R.C."/>
            <person name="Grigoriev I.V."/>
            <person name="U'Ren J.M."/>
        </authorList>
    </citation>
    <scope>NUCLEOTIDE SEQUENCE [LARGE SCALE GENOMIC DNA]</scope>
    <source>
        <strain evidence="1 2">ER1909</strain>
    </source>
</reference>
<evidence type="ECO:0000313" key="1">
    <source>
        <dbReference type="EMBL" id="KAI6083344.1"/>
    </source>
</evidence>
<organism evidence="1 2">
    <name type="scientific">Hypoxylon rubiginosum</name>
    <dbReference type="NCBI Taxonomy" id="110542"/>
    <lineage>
        <taxon>Eukaryota</taxon>
        <taxon>Fungi</taxon>
        <taxon>Dikarya</taxon>
        <taxon>Ascomycota</taxon>
        <taxon>Pezizomycotina</taxon>
        <taxon>Sordariomycetes</taxon>
        <taxon>Xylariomycetidae</taxon>
        <taxon>Xylariales</taxon>
        <taxon>Hypoxylaceae</taxon>
        <taxon>Hypoxylon</taxon>
    </lineage>
</organism>
<proteinExistence type="predicted"/>
<comment type="caution">
    <text evidence="1">The sequence shown here is derived from an EMBL/GenBank/DDBJ whole genome shotgun (WGS) entry which is preliminary data.</text>
</comment>
<dbReference type="EMBL" id="MU394354">
    <property type="protein sequence ID" value="KAI6083344.1"/>
    <property type="molecule type" value="Genomic_DNA"/>
</dbReference>
<keyword evidence="2" id="KW-1185">Reference proteome</keyword>
<gene>
    <name evidence="1" type="ORF">F4821DRAFT_281004</name>
</gene>
<evidence type="ECO:0000313" key="2">
    <source>
        <dbReference type="Proteomes" id="UP001497680"/>
    </source>
</evidence>
<name>A0ACC0CSE5_9PEZI</name>
<sequence>MDRNSPNLAALSTFYEGPEKCKCCINWVENYPTNIKEAVEKTSDAKRYAIICRVKKAHDVNSNDPLELHSIVVQSPSLKTILGDIFTGYPGITTTLNDVSFYAPFWEFFYRWEALTKAQADYGSESPEHKTICLLLTTLSSQLSSVHNVAKDLIQNSVITYDYLWILFAPGTLVQKTKYYQSPLLKTKTYDLHCRYIDWDGENFCWKTKVIKIDEYSGTMPIRDLKVYPVTYHNAPEDAQSSVLKRGHKFVTVAGCRHRAYRGIVKVSGESLFGSNELRISERVIIDAVAFAQHKKFSVKELQERRWKDREEDKLDPLPKGDLSDRLLMLCSPIVKAYGLRTKCWGEIYVDGISDIIWDENAFHDLVLEHETKRLVESVVSAQTKQHHAPEFDDIIEGKGQGVILLLTGEPGVGKTLTAETVTEKARRPLYTLSAGELGTSSDDLEKGLTKAFDLAKRWDAVLLLDESDVFLEERTREGLERNQLVSIFLRMLEYYRGIMFLTTNRASVIDTAFQSRIHLTLHYNGFNNESRRKVWQVLLERAHAGSSFSDEDLATLSEEPINGRQIKNAVKAAQLLATTDDVALDVTHINTVLRVMRKGQNPGLVQVLLRALSIFKL</sequence>
<keyword evidence="1" id="KW-0378">Hydrolase</keyword>
<accession>A0ACC0CSE5</accession>